<evidence type="ECO:0000256" key="3">
    <source>
        <dbReference type="SAM" id="SignalP"/>
    </source>
</evidence>
<proteinExistence type="predicted"/>
<feature type="coiled-coil region" evidence="1">
    <location>
        <begin position="75"/>
        <end position="153"/>
    </location>
</feature>
<organism evidence="4 5">
    <name type="scientific">Corynebacterium propinquum</name>
    <dbReference type="NCBI Taxonomy" id="43769"/>
    <lineage>
        <taxon>Bacteria</taxon>
        <taxon>Bacillati</taxon>
        <taxon>Actinomycetota</taxon>
        <taxon>Actinomycetes</taxon>
        <taxon>Mycobacteriales</taxon>
        <taxon>Corynebacteriaceae</taxon>
        <taxon>Corynebacterium</taxon>
    </lineage>
</organism>
<gene>
    <name evidence="4" type="ORF">QPX54_05525</name>
</gene>
<dbReference type="Proteomes" id="UP001226160">
    <property type="component" value="Unassembled WGS sequence"/>
</dbReference>
<comment type="caution">
    <text evidence="4">The sequence shown here is derived from an EMBL/GenBank/DDBJ whole genome shotgun (WGS) entry which is preliminary data.</text>
</comment>
<feature type="region of interest" description="Disordered" evidence="2">
    <location>
        <begin position="24"/>
        <end position="74"/>
    </location>
</feature>
<evidence type="ECO:0000256" key="1">
    <source>
        <dbReference type="SAM" id="Coils"/>
    </source>
</evidence>
<keyword evidence="1" id="KW-0175">Coiled coil</keyword>
<feature type="chain" id="PRO_5043005886" description="DUF1311 domain-containing protein" evidence="3">
    <location>
        <begin position="18"/>
        <end position="193"/>
    </location>
</feature>
<reference evidence="4" key="1">
    <citation type="submission" date="2023-05" db="EMBL/GenBank/DDBJ databases">
        <title>Metabolic capabilities are highly conserved among human nasal-associated Corynebacterium species in pangenomic analyses.</title>
        <authorList>
            <person name="Tran T.H."/>
            <person name="Roberts A.Q."/>
            <person name="Escapa I.F."/>
            <person name="Gao W."/>
            <person name="Conlan S."/>
            <person name="Kong H."/>
            <person name="Segre J.A."/>
            <person name="Kelly M.S."/>
            <person name="Lemon K.P."/>
        </authorList>
    </citation>
    <scope>NUCLEOTIDE SEQUENCE</scope>
    <source>
        <strain evidence="4">KPL2654</strain>
    </source>
</reference>
<protein>
    <recommendedName>
        <fullName evidence="6">DUF1311 domain-containing protein</fullName>
    </recommendedName>
</protein>
<dbReference type="EMBL" id="JASNVP010000004">
    <property type="protein sequence ID" value="MDK4325976.1"/>
    <property type="molecule type" value="Genomic_DNA"/>
</dbReference>
<evidence type="ECO:0000313" key="4">
    <source>
        <dbReference type="EMBL" id="MDK4325976.1"/>
    </source>
</evidence>
<name>A0AAP4FAY8_9CORY</name>
<accession>A0AAP4FAY8</accession>
<keyword evidence="3" id="KW-0732">Signal</keyword>
<evidence type="ECO:0000256" key="2">
    <source>
        <dbReference type="SAM" id="MobiDB-lite"/>
    </source>
</evidence>
<evidence type="ECO:0008006" key="6">
    <source>
        <dbReference type="Google" id="ProtNLM"/>
    </source>
</evidence>
<dbReference type="RefSeq" id="WP_284589633.1">
    <property type="nucleotide sequence ID" value="NZ_CP100361.1"/>
</dbReference>
<dbReference type="AlphaFoldDB" id="A0AAP4FAY8"/>
<feature type="signal peptide" evidence="3">
    <location>
        <begin position="1"/>
        <end position="17"/>
    </location>
</feature>
<evidence type="ECO:0000313" key="5">
    <source>
        <dbReference type="Proteomes" id="UP001226160"/>
    </source>
</evidence>
<feature type="compositionally biased region" description="Basic and acidic residues" evidence="2">
    <location>
        <begin position="29"/>
        <end position="74"/>
    </location>
</feature>
<sequence>MIVAIISLVGSIMVAGAALWTNASSNRAADQRRKDDQAAADERRRADQATEDDRRKADDNRRERERREQLQREDYAHQRRAVTEYIRKMRAAEAERRAGPEDLEKYQQLFERYKDYLKDLELEVTHPEVCKCLEEWLERIDEAAKRLRKFRANFGGKGLPSEDITYVIEECPEDLQRSAKEHLHIPYDYNQLK</sequence>